<sequence>MGLLRPATPLALIFFVAFVLLLLSTLSTPVIKAIPLGSYQGWNFGVFGYCKGNNCPSGYKVGYSTGGLFSGTNNSNGNFVLPASTRHSLSAILIVHPIAAFLTLICFCLACAAHFHSPSHSPRYLLGLLILTIPTLLVTLLAFLVDILLFVPHMQWGGWIVLGALILIIASSVVTCAMRRTLVSRKARKKRIAENADMNGTVYYENMHQNRLMADELPRADSPPPMSGSTAVDKPGIAQYAAFEMKRQDTRSGDSGDGAMGAGITGMNDDQAPLNPTRDPSIRSASTGRGQRPYGPAVGENAPPMPMGRPSMESNHGVNGQRRPSRDQYGNPISPVGLAAGAVGAAGVAGVASVLRHENSQGSLGSNGRAGGYPRGGRAGYGPPGRGYGPPGRGYGPPRGGYGPPGQRGNYGPPRGGFRGQGPPPPGWRGRGGYGPPSPGMGPRGGMNRAMSPPGYAGAPQDPYYGGPRSPSGSSAPMRDEFIAGPIGQAIEMDERTGSPPGPLPPAGMQPHAGGYGLRDSDGDVAGMVGLQQERGGPVRMDSERSEGVMSQTSMYSDHTYVPPRAQWAQGQPMDPHHSGVSQPLSSNAVPSSNALPLSPVQASPTSPHVVFAPQHTRGGSDAYYEDVDPRFAVDPASEVGTDHPGPLPTNLTPGAGYVGSSYGGQQQPGQYQQQRMPPHPQDPTLLQTPQPSYHSASQDRSQIPSYVSGSGLGSAGPTDNHPAHSTPSLDRPNSYSTTQTPGTNGNSSSYENLPPGARSPGESSEASHLTSISQRPINPNWRPGPPGSSAAYGGGGGPPQQQGMGMGMGMGGAVSTASAAQRRRDDVILNANPDFSLPGMGSGNRGGFRGRGGRGGGGMGGEGDGESGGFDAGGEVSDGYLIPSSAFAGE</sequence>
<feature type="transmembrane region" description="Helical" evidence="6">
    <location>
        <begin position="156"/>
        <end position="178"/>
    </location>
</feature>
<dbReference type="GO" id="GO:0005886">
    <property type="term" value="C:plasma membrane"/>
    <property type="evidence" value="ECO:0007669"/>
    <property type="project" value="InterPro"/>
</dbReference>
<name>A0AAN6KW93_9PEZI</name>
<keyword evidence="4 6" id="KW-0472">Membrane</keyword>
<feature type="chain" id="PRO_5042978752" evidence="7">
    <location>
        <begin position="28"/>
        <end position="891"/>
    </location>
</feature>
<feature type="compositionally biased region" description="Low complexity" evidence="5">
    <location>
        <begin position="463"/>
        <end position="477"/>
    </location>
</feature>
<feature type="compositionally biased region" description="Low complexity" evidence="5">
    <location>
        <begin position="654"/>
        <end position="675"/>
    </location>
</feature>
<keyword evidence="9" id="KW-1185">Reference proteome</keyword>
<evidence type="ECO:0000256" key="1">
    <source>
        <dbReference type="ARBA" id="ARBA00004141"/>
    </source>
</evidence>
<keyword evidence="3 6" id="KW-1133">Transmembrane helix</keyword>
<dbReference type="GO" id="GO:0035838">
    <property type="term" value="C:growing cell tip"/>
    <property type="evidence" value="ECO:0007669"/>
    <property type="project" value="TreeGrafter"/>
</dbReference>
<evidence type="ECO:0000256" key="6">
    <source>
        <dbReference type="SAM" id="Phobius"/>
    </source>
</evidence>
<feature type="transmembrane region" description="Helical" evidence="6">
    <location>
        <begin position="89"/>
        <end position="112"/>
    </location>
</feature>
<feature type="compositionally biased region" description="Gly residues" evidence="5">
    <location>
        <begin position="255"/>
        <end position="264"/>
    </location>
</feature>
<feature type="compositionally biased region" description="Gly residues" evidence="5">
    <location>
        <begin position="368"/>
        <end position="406"/>
    </location>
</feature>
<evidence type="ECO:0000256" key="5">
    <source>
        <dbReference type="SAM" id="MobiDB-lite"/>
    </source>
</evidence>
<dbReference type="GO" id="GO:0032153">
    <property type="term" value="C:cell division site"/>
    <property type="evidence" value="ECO:0007669"/>
    <property type="project" value="TreeGrafter"/>
</dbReference>
<evidence type="ECO:0000313" key="8">
    <source>
        <dbReference type="EMBL" id="KAK1002416.1"/>
    </source>
</evidence>
<evidence type="ECO:0000313" key="9">
    <source>
        <dbReference type="Proteomes" id="UP001175353"/>
    </source>
</evidence>
<feature type="region of interest" description="Disordered" evidence="5">
    <location>
        <begin position="493"/>
        <end position="554"/>
    </location>
</feature>
<dbReference type="PANTHER" id="PTHR28013:SF3">
    <property type="entry name" value="PROTEIN DCV1-RELATED"/>
    <property type="match status" value="1"/>
</dbReference>
<feature type="region of interest" description="Disordered" evidence="5">
    <location>
        <begin position="359"/>
        <end position="480"/>
    </location>
</feature>
<keyword evidence="2 6" id="KW-0812">Transmembrane</keyword>
<evidence type="ECO:0000256" key="4">
    <source>
        <dbReference type="ARBA" id="ARBA00023136"/>
    </source>
</evidence>
<dbReference type="InterPro" id="IPR051380">
    <property type="entry name" value="pH-response_reg_palI/RIM9"/>
</dbReference>
<dbReference type="EMBL" id="JAUJLE010000031">
    <property type="protein sequence ID" value="KAK1002416.1"/>
    <property type="molecule type" value="Genomic_DNA"/>
</dbReference>
<dbReference type="InterPro" id="IPR009571">
    <property type="entry name" value="SUR7/Rim9-like_fungi"/>
</dbReference>
<evidence type="ECO:0000256" key="2">
    <source>
        <dbReference type="ARBA" id="ARBA00022692"/>
    </source>
</evidence>
<feature type="compositionally biased region" description="Gly residues" evidence="5">
    <location>
        <begin position="841"/>
        <end position="873"/>
    </location>
</feature>
<feature type="transmembrane region" description="Helical" evidence="6">
    <location>
        <begin position="124"/>
        <end position="150"/>
    </location>
</feature>
<feature type="compositionally biased region" description="Polar residues" evidence="5">
    <location>
        <begin position="693"/>
        <end position="709"/>
    </location>
</feature>
<evidence type="ECO:0000256" key="3">
    <source>
        <dbReference type="ARBA" id="ARBA00022989"/>
    </source>
</evidence>
<dbReference type="AlphaFoldDB" id="A0AAN6KW93"/>
<feature type="compositionally biased region" description="Gly residues" evidence="5">
    <location>
        <begin position="793"/>
        <end position="813"/>
    </location>
</feature>
<organism evidence="8 9">
    <name type="scientific">Friedmanniomyces endolithicus</name>
    <dbReference type="NCBI Taxonomy" id="329885"/>
    <lineage>
        <taxon>Eukaryota</taxon>
        <taxon>Fungi</taxon>
        <taxon>Dikarya</taxon>
        <taxon>Ascomycota</taxon>
        <taxon>Pezizomycotina</taxon>
        <taxon>Dothideomycetes</taxon>
        <taxon>Dothideomycetidae</taxon>
        <taxon>Mycosphaerellales</taxon>
        <taxon>Teratosphaeriaceae</taxon>
        <taxon>Friedmanniomyces</taxon>
    </lineage>
</organism>
<feature type="compositionally biased region" description="Polar residues" evidence="5">
    <location>
        <begin position="724"/>
        <end position="752"/>
    </location>
</feature>
<proteinExistence type="predicted"/>
<comment type="subcellular location">
    <subcellularLocation>
        <location evidence="1">Membrane</location>
        <topology evidence="1">Multi-pass membrane protein</topology>
    </subcellularLocation>
</comment>
<dbReference type="PANTHER" id="PTHR28013">
    <property type="entry name" value="PROTEIN DCV1-RELATED"/>
    <property type="match status" value="1"/>
</dbReference>
<dbReference type="Proteomes" id="UP001175353">
    <property type="component" value="Unassembled WGS sequence"/>
</dbReference>
<feature type="transmembrane region" description="Helical" evidence="6">
    <location>
        <begin position="332"/>
        <end position="355"/>
    </location>
</feature>
<gene>
    <name evidence="8" type="primary">RIM9_1</name>
    <name evidence="8" type="ORF">LTR91_005100</name>
</gene>
<dbReference type="Pfam" id="PF06687">
    <property type="entry name" value="SUR7"/>
    <property type="match status" value="1"/>
</dbReference>
<keyword evidence="7" id="KW-0732">Signal</keyword>
<reference evidence="8" key="1">
    <citation type="submission" date="2023-06" db="EMBL/GenBank/DDBJ databases">
        <title>Black Yeasts Isolated from many extreme environments.</title>
        <authorList>
            <person name="Coleine C."/>
            <person name="Stajich J.E."/>
            <person name="Selbmann L."/>
        </authorList>
    </citation>
    <scope>NUCLEOTIDE SEQUENCE</scope>
    <source>
        <strain evidence="8">CCFEE 5200</strain>
    </source>
</reference>
<feature type="region of interest" description="Disordered" evidence="5">
    <location>
        <begin position="566"/>
        <end position="891"/>
    </location>
</feature>
<accession>A0AAN6KW93</accession>
<feature type="compositionally biased region" description="Polar residues" evidence="5">
    <location>
        <begin position="580"/>
        <end position="607"/>
    </location>
</feature>
<feature type="compositionally biased region" description="Low complexity" evidence="5">
    <location>
        <begin position="683"/>
        <end position="692"/>
    </location>
</feature>
<feature type="region of interest" description="Disordered" evidence="5">
    <location>
        <begin position="246"/>
        <end position="333"/>
    </location>
</feature>
<feature type="compositionally biased region" description="Polar residues" evidence="5">
    <location>
        <begin position="762"/>
        <end position="778"/>
    </location>
</feature>
<evidence type="ECO:0000256" key="7">
    <source>
        <dbReference type="SAM" id="SignalP"/>
    </source>
</evidence>
<feature type="signal peptide" evidence="7">
    <location>
        <begin position="1"/>
        <end position="27"/>
    </location>
</feature>
<comment type="caution">
    <text evidence="8">The sequence shown here is derived from an EMBL/GenBank/DDBJ whole genome shotgun (WGS) entry which is preliminary data.</text>
</comment>
<protein>
    <submittedName>
        <fullName evidence="8">Regulator of ime2</fullName>
    </submittedName>
</protein>